<dbReference type="Proteomes" id="UP000019487">
    <property type="component" value="Unassembled WGS sequence"/>
</dbReference>
<keyword evidence="2" id="KW-0732">Signal</keyword>
<protein>
    <recommendedName>
        <fullName evidence="3">Apple domain-containing protein</fullName>
    </recommendedName>
</protein>
<feature type="chain" id="PRO_5004918927" description="Apple domain-containing protein" evidence="2">
    <location>
        <begin position="25"/>
        <end position="444"/>
    </location>
</feature>
<dbReference type="Gene3D" id="3.50.4.10">
    <property type="entry name" value="Hepatocyte Growth Factor"/>
    <property type="match status" value="1"/>
</dbReference>
<dbReference type="Pfam" id="PF00024">
    <property type="entry name" value="PAN_1"/>
    <property type="match status" value="2"/>
</dbReference>
<organism evidence="4 5">
    <name type="scientific">Sclerotinia borealis (strain F-4128)</name>
    <dbReference type="NCBI Taxonomy" id="1432307"/>
    <lineage>
        <taxon>Eukaryota</taxon>
        <taxon>Fungi</taxon>
        <taxon>Dikarya</taxon>
        <taxon>Ascomycota</taxon>
        <taxon>Pezizomycotina</taxon>
        <taxon>Leotiomycetes</taxon>
        <taxon>Helotiales</taxon>
        <taxon>Sclerotiniaceae</taxon>
        <taxon>Sclerotinia</taxon>
    </lineage>
</organism>
<name>W9CB98_SCLBF</name>
<evidence type="ECO:0000313" key="4">
    <source>
        <dbReference type="EMBL" id="ESZ93103.1"/>
    </source>
</evidence>
<dbReference type="HOGENOM" id="CLU_650516_0_0_1"/>
<feature type="compositionally biased region" description="Low complexity" evidence="1">
    <location>
        <begin position="30"/>
        <end position="48"/>
    </location>
</feature>
<feature type="domain" description="Apple" evidence="3">
    <location>
        <begin position="374"/>
        <end position="413"/>
    </location>
</feature>
<dbReference type="EMBL" id="AYSA01000341">
    <property type="protein sequence ID" value="ESZ93103.1"/>
    <property type="molecule type" value="Genomic_DNA"/>
</dbReference>
<comment type="caution">
    <text evidence="4">The sequence shown here is derived from an EMBL/GenBank/DDBJ whole genome shotgun (WGS) entry which is preliminary data.</text>
</comment>
<reference evidence="4 5" key="1">
    <citation type="journal article" date="2014" name="Genome Announc.">
        <title>Draft genome sequence of Sclerotinia borealis, a psychrophilic plant pathogenic fungus.</title>
        <authorList>
            <person name="Mardanov A.V."/>
            <person name="Beletsky A.V."/>
            <person name="Kadnikov V.V."/>
            <person name="Ignatov A.N."/>
            <person name="Ravin N.V."/>
        </authorList>
    </citation>
    <scope>NUCLEOTIDE SEQUENCE [LARGE SCALE GENOMIC DNA]</scope>
    <source>
        <strain evidence="5">F-4157</strain>
    </source>
</reference>
<gene>
    <name evidence="4" type="ORF">SBOR_6533</name>
</gene>
<feature type="compositionally biased region" description="Low complexity" evidence="1">
    <location>
        <begin position="56"/>
        <end position="78"/>
    </location>
</feature>
<feature type="signal peptide" evidence="2">
    <location>
        <begin position="1"/>
        <end position="24"/>
    </location>
</feature>
<dbReference type="AlphaFoldDB" id="W9CB98"/>
<feature type="domain" description="Apple" evidence="3">
    <location>
        <begin position="128"/>
        <end position="164"/>
    </location>
</feature>
<evidence type="ECO:0000259" key="3">
    <source>
        <dbReference type="Pfam" id="PF00024"/>
    </source>
</evidence>
<feature type="region of interest" description="Disordered" evidence="1">
    <location>
        <begin position="27"/>
        <end position="97"/>
    </location>
</feature>
<evidence type="ECO:0000313" key="5">
    <source>
        <dbReference type="Proteomes" id="UP000019487"/>
    </source>
</evidence>
<evidence type="ECO:0000256" key="2">
    <source>
        <dbReference type="SAM" id="SignalP"/>
    </source>
</evidence>
<dbReference type="InterPro" id="IPR003609">
    <property type="entry name" value="Pan_app"/>
</dbReference>
<proteinExistence type="predicted"/>
<keyword evidence="5" id="KW-1185">Reference proteome</keyword>
<sequence>MGLTRSTLAVFLSLLLVLQPLANAQDQAQGRPGASAPASAPAPAAGRPGAPPPDQVPVQPSASVPAPAAGRPGAQVPVTPSTPPAVDPAQPRPKVYSCPADNGARYTTANGVTFELKCDHGTIAKPLDATTTNSQRECADYCSTLPNCQSADWNDRSKMCATKQEVCFHLYFACQLDPLTSAVHTRTHTWFPLEERMQRPDVEPRTPPECPAPKIALAESVTASASFTADGQCPTNDGKIFLTPQGTYFQVKCASENTAAVGIPGSRPLHDFAECMTACADIPECKSITFAGGKPNWECKMFDTGVESLVADATSQNKASAILIDPPTSNKVDDLTMLCSTECPNADGQTWVSDTGEQFRMDCCKRHGTITIGQTQTASLEECMKLCALALPCQSVDWQRDSGNCYFGKHSGAPTIAASGWASAHSMGCAGACKKSTGGCCGGQ</sequence>
<dbReference type="OrthoDB" id="4388755at2759"/>
<accession>W9CB98</accession>
<evidence type="ECO:0000256" key="1">
    <source>
        <dbReference type="SAM" id="MobiDB-lite"/>
    </source>
</evidence>